<dbReference type="InterPro" id="IPR019372">
    <property type="entry name" value="LHFPL"/>
</dbReference>
<proteinExistence type="predicted"/>
<organism evidence="6 7">
    <name type="scientific">Owenia fusiformis</name>
    <name type="common">Polychaete worm</name>
    <dbReference type="NCBI Taxonomy" id="6347"/>
    <lineage>
        <taxon>Eukaryota</taxon>
        <taxon>Metazoa</taxon>
        <taxon>Spiralia</taxon>
        <taxon>Lophotrochozoa</taxon>
        <taxon>Annelida</taxon>
        <taxon>Polychaeta</taxon>
        <taxon>Sedentaria</taxon>
        <taxon>Canalipalpata</taxon>
        <taxon>Sabellida</taxon>
        <taxon>Oweniida</taxon>
        <taxon>Oweniidae</taxon>
        <taxon>Owenia</taxon>
    </lineage>
</organism>
<dbReference type="EMBL" id="CAIIXF020000007">
    <property type="protein sequence ID" value="CAH1789276.1"/>
    <property type="molecule type" value="Genomic_DNA"/>
</dbReference>
<evidence type="ECO:0000256" key="3">
    <source>
        <dbReference type="ARBA" id="ARBA00022989"/>
    </source>
</evidence>
<dbReference type="OrthoDB" id="10048434at2759"/>
<keyword evidence="2 5" id="KW-0812">Transmembrane</keyword>
<dbReference type="PANTHER" id="PTHR12489:SF19">
    <property type="entry name" value="LHFPL TETRASPAN SUBFAMILY MEMBER 2 PROTEIN"/>
    <property type="match status" value="1"/>
</dbReference>
<keyword evidence="7" id="KW-1185">Reference proteome</keyword>
<dbReference type="PANTHER" id="PTHR12489">
    <property type="entry name" value="LIPOMA HMGIC FUSION PARTNER-LIKE PROTEIN"/>
    <property type="match status" value="1"/>
</dbReference>
<protein>
    <recommendedName>
        <fullName evidence="8">Lipoma HMGIC fusion partner-like 2 protein</fullName>
    </recommendedName>
</protein>
<feature type="transmembrane region" description="Helical" evidence="5">
    <location>
        <begin position="219"/>
        <end position="239"/>
    </location>
</feature>
<feature type="transmembrane region" description="Helical" evidence="5">
    <location>
        <begin position="41"/>
        <end position="65"/>
    </location>
</feature>
<keyword evidence="4 5" id="KW-0472">Membrane</keyword>
<gene>
    <name evidence="6" type="ORF">OFUS_LOCUS14664</name>
</gene>
<dbReference type="Gene3D" id="1.20.140.150">
    <property type="match status" value="1"/>
</dbReference>
<evidence type="ECO:0008006" key="8">
    <source>
        <dbReference type="Google" id="ProtNLM"/>
    </source>
</evidence>
<comment type="subcellular location">
    <subcellularLocation>
        <location evidence="1">Membrane</location>
        <topology evidence="1">Multi-pass membrane protein</topology>
    </subcellularLocation>
</comment>
<evidence type="ECO:0000313" key="6">
    <source>
        <dbReference type="EMBL" id="CAH1789276.1"/>
    </source>
</evidence>
<feature type="transmembrane region" description="Helical" evidence="5">
    <location>
        <begin position="168"/>
        <end position="190"/>
    </location>
</feature>
<evidence type="ECO:0000256" key="1">
    <source>
        <dbReference type="ARBA" id="ARBA00004141"/>
    </source>
</evidence>
<dbReference type="AlphaFoldDB" id="A0A8S4P7E3"/>
<accession>A0A8S4P7E3</accession>
<comment type="caution">
    <text evidence="6">The sequence shown here is derived from an EMBL/GenBank/DDBJ whole genome shotgun (WGS) entry which is preliminary data.</text>
</comment>
<evidence type="ECO:0000256" key="4">
    <source>
        <dbReference type="ARBA" id="ARBA00023136"/>
    </source>
</evidence>
<evidence type="ECO:0000256" key="2">
    <source>
        <dbReference type="ARBA" id="ARBA00022692"/>
    </source>
</evidence>
<keyword evidence="3 5" id="KW-1133">Transmembrane helix</keyword>
<name>A0A8S4P7E3_OWEFU</name>
<dbReference type="Pfam" id="PF10242">
    <property type="entry name" value="L_HMGIC_fpl"/>
    <property type="match status" value="1"/>
</dbReference>
<reference evidence="6" key="1">
    <citation type="submission" date="2022-03" db="EMBL/GenBank/DDBJ databases">
        <authorList>
            <person name="Martin C."/>
        </authorList>
    </citation>
    <scope>NUCLEOTIDE SEQUENCE</scope>
</reference>
<evidence type="ECO:0000256" key="5">
    <source>
        <dbReference type="SAM" id="Phobius"/>
    </source>
</evidence>
<evidence type="ECO:0000313" key="7">
    <source>
        <dbReference type="Proteomes" id="UP000749559"/>
    </source>
</evidence>
<sequence length="264" mass="28976">MWPSSKSSEGDRVSKLYSFGFDEKESEDCAMCYVIVTCRSMLWTLLTVAATLAIAAALITPQWLIGTERQPGLKSRSNLTTDSIDKSNAFKPTIGIYNRCTKEHHFRDLYTDKCAPFVDNFFTMPDSEFPHFWKASLVIFILAIMLLVFTVFTAVISLCVRAMCRKSIFTISGLIQSIAGLLLIVGLVLYPAGWGSQKIKNLCGDDASAFNIAGCSLGWAFYTCVGGTVAVFICATLSIQAEVATSSDKVEDDILQGKHLICLP</sequence>
<dbReference type="Proteomes" id="UP000749559">
    <property type="component" value="Unassembled WGS sequence"/>
</dbReference>
<dbReference type="GO" id="GO:0016020">
    <property type="term" value="C:membrane"/>
    <property type="evidence" value="ECO:0007669"/>
    <property type="project" value="UniProtKB-SubCell"/>
</dbReference>
<feature type="transmembrane region" description="Helical" evidence="5">
    <location>
        <begin position="132"/>
        <end position="156"/>
    </location>
</feature>